<proteinExistence type="predicted"/>
<comment type="caution">
    <text evidence="1">The sequence shown here is derived from an EMBL/GenBank/DDBJ whole genome shotgun (WGS) entry which is preliminary data.</text>
</comment>
<dbReference type="EMBL" id="JWZX01003075">
    <property type="protein sequence ID" value="KOO24606.1"/>
    <property type="molecule type" value="Genomic_DNA"/>
</dbReference>
<reference evidence="2" key="1">
    <citation type="journal article" date="2015" name="PLoS Genet.">
        <title>Genome Sequence and Transcriptome Analyses of Chrysochromulina tobin: Metabolic Tools for Enhanced Algal Fitness in the Prominent Order Prymnesiales (Haptophyceae).</title>
        <authorList>
            <person name="Hovde B.T."/>
            <person name="Deodato C.R."/>
            <person name="Hunsperger H.M."/>
            <person name="Ryken S.A."/>
            <person name="Yost W."/>
            <person name="Jha R.K."/>
            <person name="Patterson J."/>
            <person name="Monnat R.J. Jr."/>
            <person name="Barlow S.B."/>
            <person name="Starkenburg S.R."/>
            <person name="Cattolico R.A."/>
        </authorList>
    </citation>
    <scope>NUCLEOTIDE SEQUENCE</scope>
    <source>
        <strain evidence="2">CCMP291</strain>
    </source>
</reference>
<dbReference type="OrthoDB" id="47079at2759"/>
<sequence>MLTTAFEPTAELSATDVVRVVCEGLMNNDDPKPDAGLERLYHFMNPRGRLAFAPTPPKSGLQGGVTLEYFLEKAGNVALGALIFCASVELVGEMQLTPSSRTRGALATQLIEVGNSPLVDDSDAVAALRSLVSAPDDFLGSVITAVREGRELPEAPPSSLIKRRFWVQLEQERRPPLQDCWLIKEMLSLEKTKFQMLNEGGEEFEGADSK</sequence>
<dbReference type="AlphaFoldDB" id="A0A0M0JDF7"/>
<accession>A0A0M0JDF7</accession>
<gene>
    <name evidence="1" type="ORF">Ctob_010927</name>
</gene>
<dbReference type="Proteomes" id="UP000037460">
    <property type="component" value="Unassembled WGS sequence"/>
</dbReference>
<protein>
    <submittedName>
        <fullName evidence="1">Uncharacterized protein</fullName>
    </submittedName>
</protein>
<evidence type="ECO:0000313" key="1">
    <source>
        <dbReference type="EMBL" id="KOO24606.1"/>
    </source>
</evidence>
<evidence type="ECO:0000313" key="2">
    <source>
        <dbReference type="Proteomes" id="UP000037460"/>
    </source>
</evidence>
<name>A0A0M0JDF7_9EUKA</name>
<keyword evidence="2" id="KW-1185">Reference proteome</keyword>
<organism evidence="1 2">
    <name type="scientific">Chrysochromulina tobinii</name>
    <dbReference type="NCBI Taxonomy" id="1460289"/>
    <lineage>
        <taxon>Eukaryota</taxon>
        <taxon>Haptista</taxon>
        <taxon>Haptophyta</taxon>
        <taxon>Prymnesiophyceae</taxon>
        <taxon>Prymnesiales</taxon>
        <taxon>Chrysochromulinaceae</taxon>
        <taxon>Chrysochromulina</taxon>
    </lineage>
</organism>